<dbReference type="InterPro" id="IPR053027">
    <property type="entry name" value="AGGF1"/>
</dbReference>
<gene>
    <name evidence="4" type="ORF">INT43_005179</name>
</gene>
<feature type="domain" description="G-patch" evidence="3">
    <location>
        <begin position="383"/>
        <end position="429"/>
    </location>
</feature>
<proteinExistence type="predicted"/>
<dbReference type="SUPFAM" id="SSF49879">
    <property type="entry name" value="SMAD/FHA domain"/>
    <property type="match status" value="1"/>
</dbReference>
<dbReference type="Gene3D" id="2.60.200.20">
    <property type="match status" value="1"/>
</dbReference>
<dbReference type="PROSITE" id="PS50006">
    <property type="entry name" value="FHA_DOMAIN"/>
    <property type="match status" value="1"/>
</dbReference>
<keyword evidence="5" id="KW-1185">Reference proteome</keyword>
<accession>A0A8H7PGV9</accession>
<dbReference type="SMART" id="SM00240">
    <property type="entry name" value="FHA"/>
    <property type="match status" value="1"/>
</dbReference>
<dbReference type="PROSITE" id="PS50174">
    <property type="entry name" value="G_PATCH"/>
    <property type="match status" value="1"/>
</dbReference>
<dbReference type="PANTHER" id="PTHR23106:SF24">
    <property type="entry name" value="ANGIOGENIC FACTOR WITH G PATCH AND FHA DOMAINS 1"/>
    <property type="match status" value="1"/>
</dbReference>
<dbReference type="EMBL" id="JAEPQZ010000014">
    <property type="protein sequence ID" value="KAG2173759.1"/>
    <property type="molecule type" value="Genomic_DNA"/>
</dbReference>
<dbReference type="Pfam" id="PF01585">
    <property type="entry name" value="G-patch"/>
    <property type="match status" value="1"/>
</dbReference>
<evidence type="ECO:0000313" key="4">
    <source>
        <dbReference type="EMBL" id="KAG2173759.1"/>
    </source>
</evidence>
<feature type="compositionally biased region" description="Basic and acidic residues" evidence="1">
    <location>
        <begin position="23"/>
        <end position="36"/>
    </location>
</feature>
<dbReference type="PANTHER" id="PTHR23106">
    <property type="entry name" value="ANGIOGENIC FACTOR WITH G PATCH AND FHA DOMAINS 1"/>
    <property type="match status" value="1"/>
</dbReference>
<evidence type="ECO:0000256" key="1">
    <source>
        <dbReference type="SAM" id="MobiDB-lite"/>
    </source>
</evidence>
<comment type="caution">
    <text evidence="4">The sequence shown here is derived from an EMBL/GenBank/DDBJ whole genome shotgun (WGS) entry which is preliminary data.</text>
</comment>
<feature type="region of interest" description="Disordered" evidence="1">
    <location>
        <begin position="423"/>
        <end position="452"/>
    </location>
</feature>
<dbReference type="AlphaFoldDB" id="A0A8H7PGV9"/>
<dbReference type="Proteomes" id="UP000654370">
    <property type="component" value="Unassembled WGS sequence"/>
</dbReference>
<feature type="compositionally biased region" description="Polar residues" evidence="1">
    <location>
        <begin position="357"/>
        <end position="375"/>
    </location>
</feature>
<dbReference type="InterPro" id="IPR000467">
    <property type="entry name" value="G_patch_dom"/>
</dbReference>
<protein>
    <recommendedName>
        <fullName evidence="6">Angiogenic factor with G patch and FHA domains 1</fullName>
    </recommendedName>
</protein>
<dbReference type="InterPro" id="IPR000253">
    <property type="entry name" value="FHA_dom"/>
</dbReference>
<feature type="domain" description="FHA" evidence="2">
    <location>
        <begin position="169"/>
        <end position="238"/>
    </location>
</feature>
<name>A0A8H7PGV9_MORIS</name>
<organism evidence="4 5">
    <name type="scientific">Mortierella isabellina</name>
    <name type="common">Filamentous fungus</name>
    <name type="synonym">Umbelopsis isabellina</name>
    <dbReference type="NCBI Taxonomy" id="91625"/>
    <lineage>
        <taxon>Eukaryota</taxon>
        <taxon>Fungi</taxon>
        <taxon>Fungi incertae sedis</taxon>
        <taxon>Mucoromycota</taxon>
        <taxon>Mucoromycotina</taxon>
        <taxon>Umbelopsidomycetes</taxon>
        <taxon>Umbelopsidales</taxon>
        <taxon>Umbelopsidaceae</taxon>
        <taxon>Umbelopsis</taxon>
    </lineage>
</organism>
<evidence type="ECO:0000259" key="2">
    <source>
        <dbReference type="PROSITE" id="PS50006"/>
    </source>
</evidence>
<dbReference type="OrthoDB" id="21470at2759"/>
<feature type="region of interest" description="Disordered" evidence="1">
    <location>
        <begin position="23"/>
        <end position="43"/>
    </location>
</feature>
<feature type="compositionally biased region" description="Basic and acidic residues" evidence="1">
    <location>
        <begin position="303"/>
        <end position="350"/>
    </location>
</feature>
<feature type="region of interest" description="Disordered" evidence="1">
    <location>
        <begin position="292"/>
        <end position="379"/>
    </location>
</feature>
<reference evidence="4" key="1">
    <citation type="submission" date="2020-12" db="EMBL/GenBank/DDBJ databases">
        <title>Metabolic potential, ecology and presence of endohyphal bacteria is reflected in genomic diversity of Mucoromycotina.</title>
        <authorList>
            <person name="Muszewska A."/>
            <person name="Okrasinska A."/>
            <person name="Steczkiewicz K."/>
            <person name="Drgas O."/>
            <person name="Orlowska M."/>
            <person name="Perlinska-Lenart U."/>
            <person name="Aleksandrzak-Piekarczyk T."/>
            <person name="Szatraj K."/>
            <person name="Zielenkiewicz U."/>
            <person name="Pilsyk S."/>
            <person name="Malc E."/>
            <person name="Mieczkowski P."/>
            <person name="Kruszewska J.S."/>
            <person name="Biernat P."/>
            <person name="Pawlowska J."/>
        </authorList>
    </citation>
    <scope>NUCLEOTIDE SEQUENCE</scope>
    <source>
        <strain evidence="4">WA0000067209</strain>
    </source>
</reference>
<dbReference type="SMART" id="SM00443">
    <property type="entry name" value="G_patch"/>
    <property type="match status" value="1"/>
</dbReference>
<dbReference type="GO" id="GO:0003676">
    <property type="term" value="F:nucleic acid binding"/>
    <property type="evidence" value="ECO:0007669"/>
    <property type="project" value="InterPro"/>
</dbReference>
<dbReference type="InterPro" id="IPR008984">
    <property type="entry name" value="SMAD_FHA_dom_sf"/>
</dbReference>
<evidence type="ECO:0008006" key="6">
    <source>
        <dbReference type="Google" id="ProtNLM"/>
    </source>
</evidence>
<evidence type="ECO:0000259" key="3">
    <source>
        <dbReference type="PROSITE" id="PS50174"/>
    </source>
</evidence>
<sequence length="452" mass="51105">MPDQHDPYRDSIDQYLALSTTDEKKTSYHHAGHEHSYSPSDTVNSEYANAHHVSWKAHNTESSYERRSPSQYTTSPTVFQPRLVNFVATADPQYLYNYQTNLYYDVLSDTYSRLDEARMIYETVLEKDAAEAQAYFSNEPSSDETLRMVVLESQLLPVNNIVLVDANGITIGRDRSWDRRLRLPEMAVSKYHCHIFSTSADIFNETNEAEEACKIEATKFSIIDVGSQNGTFVNSNRLSASKAASPPTPLRHMDVVSVGTTKFQVHDHQGSWPCEQCKHKDGNTIDIAATTQAKTASEASDNAMHHSKYDREQARRDELKRLKQKYHDEKPVRTSGKYVDRADVRRKQQGSDHTALPRQQDSDMSITPVHSSQPMHVNKRLGEENIGNRLLQKMGWKEGQGLGSSGSGMVDPIQAEYRQGRAGLGATPPVEEPYGTKGRSLQLTRKRYDEIT</sequence>
<evidence type="ECO:0000313" key="5">
    <source>
        <dbReference type="Proteomes" id="UP000654370"/>
    </source>
</evidence>
<dbReference type="Pfam" id="PF00498">
    <property type="entry name" value="FHA"/>
    <property type="match status" value="1"/>
</dbReference>